<accession>A0A645CGB7</accession>
<comment type="caution">
    <text evidence="1">The sequence shown here is derived from an EMBL/GenBank/DDBJ whole genome shotgun (WGS) entry which is preliminary data.</text>
</comment>
<proteinExistence type="predicted"/>
<organism evidence="1">
    <name type="scientific">bioreactor metagenome</name>
    <dbReference type="NCBI Taxonomy" id="1076179"/>
    <lineage>
        <taxon>unclassified sequences</taxon>
        <taxon>metagenomes</taxon>
        <taxon>ecological metagenomes</taxon>
    </lineage>
</organism>
<evidence type="ECO:0000313" key="1">
    <source>
        <dbReference type="EMBL" id="MPM75955.1"/>
    </source>
</evidence>
<sequence length="58" mass="6647">MSEEAFVIFVNIITDDSLLTTSVVQNRFPETINYLFKYGVIENEFLPVHNSLHVCLGK</sequence>
<name>A0A645CGB7_9ZZZZ</name>
<gene>
    <name evidence="1" type="ORF">SDC9_122950</name>
</gene>
<dbReference type="AlphaFoldDB" id="A0A645CGB7"/>
<reference evidence="1" key="1">
    <citation type="submission" date="2019-08" db="EMBL/GenBank/DDBJ databases">
        <authorList>
            <person name="Kucharzyk K."/>
            <person name="Murdoch R.W."/>
            <person name="Higgins S."/>
            <person name="Loffler F."/>
        </authorList>
    </citation>
    <scope>NUCLEOTIDE SEQUENCE</scope>
</reference>
<dbReference type="EMBL" id="VSSQ01026978">
    <property type="protein sequence ID" value="MPM75955.1"/>
    <property type="molecule type" value="Genomic_DNA"/>
</dbReference>
<protein>
    <submittedName>
        <fullName evidence="1">Uncharacterized protein</fullName>
    </submittedName>
</protein>